<organism evidence="1 2">
    <name type="scientific">Actinokineospora globicatena</name>
    <dbReference type="NCBI Taxonomy" id="103729"/>
    <lineage>
        <taxon>Bacteria</taxon>
        <taxon>Bacillati</taxon>
        <taxon>Actinomycetota</taxon>
        <taxon>Actinomycetes</taxon>
        <taxon>Pseudonocardiales</taxon>
        <taxon>Pseudonocardiaceae</taxon>
        <taxon>Actinokineospora</taxon>
    </lineage>
</organism>
<dbReference type="PROSITE" id="PS51257">
    <property type="entry name" value="PROKAR_LIPOPROTEIN"/>
    <property type="match status" value="1"/>
</dbReference>
<accession>A0A9W6QQ67</accession>
<evidence type="ECO:0000313" key="2">
    <source>
        <dbReference type="Proteomes" id="UP001165042"/>
    </source>
</evidence>
<protein>
    <submittedName>
        <fullName evidence="1">Uncharacterized protein</fullName>
    </submittedName>
</protein>
<dbReference type="AlphaFoldDB" id="A0A9W6QQ67"/>
<keyword evidence="2" id="KW-1185">Reference proteome</keyword>
<dbReference type="EMBL" id="BSSD01000007">
    <property type="protein sequence ID" value="GLW93990.1"/>
    <property type="molecule type" value="Genomic_DNA"/>
</dbReference>
<proteinExistence type="predicted"/>
<comment type="caution">
    <text evidence="1">The sequence shown here is derived from an EMBL/GenBank/DDBJ whole genome shotgun (WGS) entry which is preliminary data.</text>
</comment>
<dbReference type="Proteomes" id="UP001165042">
    <property type="component" value="Unassembled WGS sequence"/>
</dbReference>
<gene>
    <name evidence="1" type="ORF">Aglo03_48060</name>
</gene>
<dbReference type="Gene3D" id="2.50.20.20">
    <property type="match status" value="1"/>
</dbReference>
<reference evidence="1" key="1">
    <citation type="submission" date="2023-02" db="EMBL/GenBank/DDBJ databases">
        <title>Actinokineospora globicatena NBRC 15670.</title>
        <authorList>
            <person name="Ichikawa N."/>
            <person name="Sato H."/>
            <person name="Tonouchi N."/>
        </authorList>
    </citation>
    <scope>NUCLEOTIDE SEQUENCE</scope>
    <source>
        <strain evidence="1">NBRC 15670</strain>
    </source>
</reference>
<dbReference type="SUPFAM" id="SSF89392">
    <property type="entry name" value="Prokaryotic lipoproteins and lipoprotein localization factors"/>
    <property type="match status" value="1"/>
</dbReference>
<name>A0A9W6QQ67_9PSEU</name>
<dbReference type="InterPro" id="IPR029046">
    <property type="entry name" value="LolA/LolB/LppX"/>
</dbReference>
<evidence type="ECO:0000313" key="1">
    <source>
        <dbReference type="EMBL" id="GLW93990.1"/>
    </source>
</evidence>
<sequence length="255" mass="27522">MRGIAAVVVVCVVGLVGCTKRAETAPAPVTTAPFVAEFADAGALGRAVEQTARRGTAVQADLIGDQGERRMTGAASIELDRLDPTVRFTLDTEHGDLTVLALGGMVYATQPGETDPSKLWLEIDQDNRDNPLIQFVVAYSSLDPQRVGAAIAAAGTTVVAERDHIAGRELTRYTVQVAKAKLDGDAFWFPAMAFKDVRGETFTTEVWVEPGGRIARYQSRLELTKGADFVVKVDYHHWGDLVNIEAPSPGQVERK</sequence>